<reference evidence="3 4" key="1">
    <citation type="submission" date="2018-09" db="EMBL/GenBank/DDBJ databases">
        <authorList>
            <person name="Tagini F."/>
        </authorList>
    </citation>
    <scope>NUCLEOTIDE SEQUENCE [LARGE SCALE GENOMIC DNA]</scope>
    <source>
        <strain evidence="2 3">MK4</strain>
        <strain evidence="1 4">MK42</strain>
    </source>
</reference>
<evidence type="ECO:0000313" key="4">
    <source>
        <dbReference type="Proteomes" id="UP000279331"/>
    </source>
</evidence>
<evidence type="ECO:0000313" key="2">
    <source>
        <dbReference type="EMBL" id="VAZ92709.1"/>
    </source>
</evidence>
<organism evidence="1 4">
    <name type="scientific">Mycobacterium persicum</name>
    <dbReference type="NCBI Taxonomy" id="1487726"/>
    <lineage>
        <taxon>Bacteria</taxon>
        <taxon>Bacillati</taxon>
        <taxon>Actinomycetota</taxon>
        <taxon>Actinomycetes</taxon>
        <taxon>Mycobacteriales</taxon>
        <taxon>Mycobacteriaceae</taxon>
        <taxon>Mycobacterium</taxon>
    </lineage>
</organism>
<comment type="caution">
    <text evidence="1">The sequence shown here is derived from an EMBL/GenBank/DDBJ whole genome shotgun (WGS) entry which is preliminary data.</text>
</comment>
<name>A0AB38USW8_9MYCO</name>
<dbReference type="EMBL" id="UPHM01000050">
    <property type="protein sequence ID" value="VAZ92709.1"/>
    <property type="molecule type" value="Genomic_DNA"/>
</dbReference>
<dbReference type="Proteomes" id="UP000279331">
    <property type="component" value="Unassembled WGS sequence"/>
</dbReference>
<evidence type="ECO:0000313" key="3">
    <source>
        <dbReference type="Proteomes" id="UP000271464"/>
    </source>
</evidence>
<dbReference type="EMBL" id="UPHL01000058">
    <property type="protein sequence ID" value="VAZ83521.1"/>
    <property type="molecule type" value="Genomic_DNA"/>
</dbReference>
<dbReference type="Proteomes" id="UP000271464">
    <property type="component" value="Unassembled WGS sequence"/>
</dbReference>
<sequence length="36" mass="3571">MAGRSFVVAEPDMIASAASDVARIGAAILSGQPLPT</sequence>
<gene>
    <name evidence="1" type="ORF">LAUMK42_02338</name>
    <name evidence="2" type="ORF">LAUMK4_02192</name>
</gene>
<dbReference type="AlphaFoldDB" id="A0AB38USW8"/>
<accession>A0AB38USW8</accession>
<dbReference type="Gene3D" id="1.10.287.850">
    <property type="entry name" value="HP0062-like domain"/>
    <property type="match status" value="1"/>
</dbReference>
<evidence type="ECO:0000313" key="1">
    <source>
        <dbReference type="EMBL" id="VAZ83521.1"/>
    </source>
</evidence>
<protein>
    <submittedName>
        <fullName evidence="1">Uncharacterized protein</fullName>
    </submittedName>
</protein>
<proteinExistence type="predicted"/>
<keyword evidence="3" id="KW-1185">Reference proteome</keyword>